<keyword evidence="2" id="KW-1185">Reference proteome</keyword>
<dbReference type="EMBL" id="CAJZBQ010000051">
    <property type="protein sequence ID" value="CAG9330659.1"/>
    <property type="molecule type" value="Genomic_DNA"/>
</dbReference>
<organism evidence="1 2">
    <name type="scientific">Blepharisma stoltei</name>
    <dbReference type="NCBI Taxonomy" id="1481888"/>
    <lineage>
        <taxon>Eukaryota</taxon>
        <taxon>Sar</taxon>
        <taxon>Alveolata</taxon>
        <taxon>Ciliophora</taxon>
        <taxon>Postciliodesmatophora</taxon>
        <taxon>Heterotrichea</taxon>
        <taxon>Heterotrichida</taxon>
        <taxon>Blepharismidae</taxon>
        <taxon>Blepharisma</taxon>
    </lineage>
</organism>
<comment type="caution">
    <text evidence="1">The sequence shown here is derived from an EMBL/GenBank/DDBJ whole genome shotgun (WGS) entry which is preliminary data.</text>
</comment>
<reference evidence="1" key="1">
    <citation type="submission" date="2021-09" db="EMBL/GenBank/DDBJ databases">
        <authorList>
            <consortium name="AG Swart"/>
            <person name="Singh M."/>
            <person name="Singh A."/>
            <person name="Seah K."/>
            <person name="Emmerich C."/>
        </authorList>
    </citation>
    <scope>NUCLEOTIDE SEQUENCE</scope>
    <source>
        <strain evidence="1">ATCC30299</strain>
    </source>
</reference>
<name>A0AAU9JY35_9CILI</name>
<gene>
    <name evidence="1" type="ORF">BSTOLATCC_MIC51240</name>
</gene>
<evidence type="ECO:0000313" key="1">
    <source>
        <dbReference type="EMBL" id="CAG9330659.1"/>
    </source>
</evidence>
<evidence type="ECO:0000313" key="2">
    <source>
        <dbReference type="Proteomes" id="UP001162131"/>
    </source>
</evidence>
<protein>
    <submittedName>
        <fullName evidence="1">Uncharacterized protein</fullName>
    </submittedName>
</protein>
<dbReference type="AlphaFoldDB" id="A0AAU9JY35"/>
<proteinExistence type="predicted"/>
<accession>A0AAU9JY35</accession>
<dbReference type="Proteomes" id="UP001162131">
    <property type="component" value="Unassembled WGS sequence"/>
</dbReference>
<sequence>MEINQKEQKIWMQSKAKNPINGGQQKRSVVVIGFQKKINQNLKRFCMSCERCTSHKMEYIGEKKGEYHYS</sequence>